<evidence type="ECO:0000256" key="1">
    <source>
        <dbReference type="ARBA" id="ARBA00022649"/>
    </source>
</evidence>
<sequence>MSAEAFLDTNILLYAIARDDPRTATAEALLASGGVISVQVLNEFAAVARRKLGLSWDEIAEALSAIRALCGPVEPVTVEVHDTALRIAERQGYHVYDASIIATALQAQCRILYSEDIQDGQTIDGLTIRNPFAGGLGLPGHDR</sequence>
<reference evidence="7" key="1">
    <citation type="submission" date="2020-06" db="EMBL/GenBank/DDBJ databases">
        <title>Stable isotope informed genome-resolved metagenomics uncovers potential trophic interactions in rhizosphere soil.</title>
        <authorList>
            <person name="Starr E.P."/>
            <person name="Shi S."/>
            <person name="Blazewicz S.J."/>
            <person name="Koch B.J."/>
            <person name="Probst A.J."/>
            <person name="Hungate B.A."/>
            <person name="Pett-Ridge J."/>
            <person name="Firestone M.K."/>
            <person name="Banfield J.F."/>
        </authorList>
    </citation>
    <scope>NUCLEOTIDE SEQUENCE</scope>
    <source>
        <strain evidence="7">YM_69_17</strain>
    </source>
</reference>
<dbReference type="GO" id="GO:0016787">
    <property type="term" value="F:hydrolase activity"/>
    <property type="evidence" value="ECO:0007669"/>
    <property type="project" value="UniProtKB-KW"/>
</dbReference>
<comment type="similarity">
    <text evidence="5">Belongs to the PINc/VapC protein family.</text>
</comment>
<evidence type="ECO:0000313" key="7">
    <source>
        <dbReference type="EMBL" id="MBW8725861.1"/>
    </source>
</evidence>
<gene>
    <name evidence="5" type="primary">vapC</name>
    <name evidence="7" type="ORF">JF625_11995</name>
</gene>
<evidence type="ECO:0000256" key="5">
    <source>
        <dbReference type="HAMAP-Rule" id="MF_00265"/>
    </source>
</evidence>
<evidence type="ECO:0000256" key="4">
    <source>
        <dbReference type="ARBA" id="ARBA00022801"/>
    </source>
</evidence>
<keyword evidence="2 5" id="KW-0540">Nuclease</keyword>
<proteinExistence type="inferred from homology"/>
<evidence type="ECO:0000259" key="6">
    <source>
        <dbReference type="Pfam" id="PF01850"/>
    </source>
</evidence>
<feature type="binding site" evidence="5">
    <location>
        <position position="97"/>
    </location>
    <ligand>
        <name>Mg(2+)</name>
        <dbReference type="ChEBI" id="CHEBI:18420"/>
    </ligand>
</feature>
<dbReference type="HAMAP" id="MF_00265">
    <property type="entry name" value="VapC_Nob1"/>
    <property type="match status" value="1"/>
</dbReference>
<keyword evidence="1 5" id="KW-1277">Toxin-antitoxin system</keyword>
<dbReference type="GO" id="GO:0004540">
    <property type="term" value="F:RNA nuclease activity"/>
    <property type="evidence" value="ECO:0007669"/>
    <property type="project" value="InterPro"/>
</dbReference>
<dbReference type="EMBL" id="JAEKLZ010000188">
    <property type="protein sequence ID" value="MBW8725861.1"/>
    <property type="molecule type" value="Genomic_DNA"/>
</dbReference>
<evidence type="ECO:0000256" key="2">
    <source>
        <dbReference type="ARBA" id="ARBA00022722"/>
    </source>
</evidence>
<feature type="domain" description="PIN" evidence="6">
    <location>
        <begin position="6"/>
        <end position="116"/>
    </location>
</feature>
<comment type="cofactor">
    <cofactor evidence="5">
        <name>Mg(2+)</name>
        <dbReference type="ChEBI" id="CHEBI:18420"/>
    </cofactor>
</comment>
<dbReference type="GO" id="GO:0090729">
    <property type="term" value="F:toxin activity"/>
    <property type="evidence" value="ECO:0007669"/>
    <property type="project" value="UniProtKB-KW"/>
</dbReference>
<dbReference type="Pfam" id="PF01850">
    <property type="entry name" value="PIN"/>
    <property type="match status" value="1"/>
</dbReference>
<comment type="function">
    <text evidence="5">Toxic component of a toxin-antitoxin (TA) system. An RNase.</text>
</comment>
<keyword evidence="3 5" id="KW-0479">Metal-binding</keyword>
<dbReference type="InterPro" id="IPR002716">
    <property type="entry name" value="PIN_dom"/>
</dbReference>
<dbReference type="Proteomes" id="UP000700706">
    <property type="component" value="Unassembled WGS sequence"/>
</dbReference>
<keyword evidence="5" id="KW-0800">Toxin</keyword>
<accession>A0A952FK51</accession>
<dbReference type="InterPro" id="IPR022907">
    <property type="entry name" value="VapC_family"/>
</dbReference>
<dbReference type="InterPro" id="IPR029060">
    <property type="entry name" value="PIN-like_dom_sf"/>
</dbReference>
<dbReference type="AlphaFoldDB" id="A0A952FK51"/>
<organism evidence="7 8">
    <name type="scientific">Inquilinus limosus</name>
    <dbReference type="NCBI Taxonomy" id="171674"/>
    <lineage>
        <taxon>Bacteria</taxon>
        <taxon>Pseudomonadati</taxon>
        <taxon>Pseudomonadota</taxon>
        <taxon>Alphaproteobacteria</taxon>
        <taxon>Rhodospirillales</taxon>
        <taxon>Rhodospirillaceae</taxon>
        <taxon>Inquilinus</taxon>
    </lineage>
</organism>
<keyword evidence="4 5" id="KW-0378">Hydrolase</keyword>
<keyword evidence="5" id="KW-0460">Magnesium</keyword>
<dbReference type="CDD" id="cd18692">
    <property type="entry name" value="PIN_VapC-like"/>
    <property type="match status" value="1"/>
</dbReference>
<protein>
    <recommendedName>
        <fullName evidence="5">Ribonuclease VapC</fullName>
        <shortName evidence="5">RNase VapC</shortName>
        <ecNumber evidence="5">3.1.-.-</ecNumber>
    </recommendedName>
    <alternativeName>
        <fullName evidence="5">Toxin VapC</fullName>
    </alternativeName>
</protein>
<feature type="binding site" evidence="5">
    <location>
        <position position="8"/>
    </location>
    <ligand>
        <name>Mg(2+)</name>
        <dbReference type="ChEBI" id="CHEBI:18420"/>
    </ligand>
</feature>
<dbReference type="Gene3D" id="3.40.50.1010">
    <property type="entry name" value="5'-nuclease"/>
    <property type="match status" value="1"/>
</dbReference>
<dbReference type="GO" id="GO:0000287">
    <property type="term" value="F:magnesium ion binding"/>
    <property type="evidence" value="ECO:0007669"/>
    <property type="project" value="UniProtKB-UniRule"/>
</dbReference>
<evidence type="ECO:0000313" key="8">
    <source>
        <dbReference type="Proteomes" id="UP000700706"/>
    </source>
</evidence>
<dbReference type="SUPFAM" id="SSF88723">
    <property type="entry name" value="PIN domain-like"/>
    <property type="match status" value="1"/>
</dbReference>
<dbReference type="EC" id="3.1.-.-" evidence="5"/>
<comment type="caution">
    <text evidence="7">The sequence shown here is derived from an EMBL/GenBank/DDBJ whole genome shotgun (WGS) entry which is preliminary data.</text>
</comment>
<name>A0A952FK51_9PROT</name>
<evidence type="ECO:0000256" key="3">
    <source>
        <dbReference type="ARBA" id="ARBA00022723"/>
    </source>
</evidence>